<dbReference type="CDD" id="cd02440">
    <property type="entry name" value="AdoMet_MTases"/>
    <property type="match status" value="1"/>
</dbReference>
<dbReference type="Proteomes" id="UP000597762">
    <property type="component" value="Unassembled WGS sequence"/>
</dbReference>
<feature type="domain" description="Methyltransferase type 11" evidence="6">
    <location>
        <begin position="160"/>
        <end position="259"/>
    </location>
</feature>
<keyword evidence="5" id="KW-0460">Magnesium</keyword>
<comment type="catalytic activity">
    <reaction evidence="5">
        <text>a 3-demethylubiquinone + S-adenosyl-L-methionine = a ubiquinone + S-adenosyl-L-homocysteine</text>
        <dbReference type="Rhea" id="RHEA:81215"/>
        <dbReference type="Rhea" id="RHEA-COMP:9565"/>
        <dbReference type="Rhea" id="RHEA-COMP:19654"/>
        <dbReference type="ChEBI" id="CHEBI:16389"/>
        <dbReference type="ChEBI" id="CHEBI:57856"/>
        <dbReference type="ChEBI" id="CHEBI:59789"/>
        <dbReference type="ChEBI" id="CHEBI:231825"/>
    </reaction>
</comment>
<proteinExistence type="inferred from homology"/>
<comment type="similarity">
    <text evidence="5">Belongs to the class I-like SAM-binding methyltransferase superfamily. UbiG/COQ3 family.</text>
</comment>
<dbReference type="OrthoDB" id="3265906at2759"/>
<dbReference type="GO" id="GO:0032259">
    <property type="term" value="P:methylation"/>
    <property type="evidence" value="ECO:0007669"/>
    <property type="project" value="UniProtKB-KW"/>
</dbReference>
<dbReference type="SUPFAM" id="SSF53335">
    <property type="entry name" value="S-adenosyl-L-methionine-dependent methyltransferases"/>
    <property type="match status" value="1"/>
</dbReference>
<dbReference type="InterPro" id="IPR029063">
    <property type="entry name" value="SAM-dependent_MTases_sf"/>
</dbReference>
<comment type="catalytic activity">
    <reaction evidence="5">
        <text>a 3,4-dihydroxy-5-(all-trans-polyprenyl)benzoate + S-adenosyl-L-methionine = a 4-hydroxy-3-methoxy-5-(all-trans-polyprenyl)benzoate + S-adenosyl-L-homocysteine + H(+)</text>
        <dbReference type="Rhea" id="RHEA:44452"/>
        <dbReference type="Rhea" id="RHEA-COMP:10930"/>
        <dbReference type="Rhea" id="RHEA-COMP:10931"/>
        <dbReference type="ChEBI" id="CHEBI:15378"/>
        <dbReference type="ChEBI" id="CHEBI:57856"/>
        <dbReference type="ChEBI" id="CHEBI:59789"/>
        <dbReference type="ChEBI" id="CHEBI:64694"/>
        <dbReference type="ChEBI" id="CHEBI:84443"/>
        <dbReference type="EC" id="2.1.1.114"/>
    </reaction>
</comment>
<evidence type="ECO:0000313" key="8">
    <source>
        <dbReference type="Proteomes" id="UP000597762"/>
    </source>
</evidence>
<comment type="subunit">
    <text evidence="5">Component of a multi-subunit COQ enzyme complex.</text>
</comment>
<dbReference type="AlphaFoldDB" id="A0A812EGJ7"/>
<reference evidence="7" key="1">
    <citation type="submission" date="2021-01" db="EMBL/GenBank/DDBJ databases">
        <authorList>
            <person name="Li R."/>
            <person name="Bekaert M."/>
        </authorList>
    </citation>
    <scope>NUCLEOTIDE SEQUENCE</scope>
    <source>
        <strain evidence="7">Farmed</strain>
    </source>
</reference>
<dbReference type="PANTHER" id="PTHR43464:SF19">
    <property type="entry name" value="UBIQUINONE BIOSYNTHESIS O-METHYLTRANSFERASE, MITOCHONDRIAL"/>
    <property type="match status" value="1"/>
</dbReference>
<dbReference type="EC" id="2.1.1.-" evidence="5"/>
<evidence type="ECO:0000256" key="4">
    <source>
        <dbReference type="ARBA" id="ARBA00022691"/>
    </source>
</evidence>
<evidence type="ECO:0000256" key="2">
    <source>
        <dbReference type="ARBA" id="ARBA00022679"/>
    </source>
</evidence>
<organism evidence="7 8">
    <name type="scientific">Acanthosepion pharaonis</name>
    <name type="common">Pharaoh cuttlefish</name>
    <name type="synonym">Sepia pharaonis</name>
    <dbReference type="NCBI Taxonomy" id="158019"/>
    <lineage>
        <taxon>Eukaryota</taxon>
        <taxon>Metazoa</taxon>
        <taxon>Spiralia</taxon>
        <taxon>Lophotrochozoa</taxon>
        <taxon>Mollusca</taxon>
        <taxon>Cephalopoda</taxon>
        <taxon>Coleoidea</taxon>
        <taxon>Decapodiformes</taxon>
        <taxon>Sepiida</taxon>
        <taxon>Sepiina</taxon>
        <taxon>Sepiidae</taxon>
        <taxon>Acanthosepion</taxon>
    </lineage>
</organism>
<protein>
    <recommendedName>
        <fullName evidence="5">Ubiquinone biosynthesis O-methyltransferase, mitochondrial</fullName>
    </recommendedName>
    <alternativeName>
        <fullName evidence="5">3-demethylubiquinol 3-O-methyltransferase</fullName>
        <ecNumber evidence="5">2.1.1.64</ecNumber>
    </alternativeName>
    <alternativeName>
        <fullName evidence="5">3-demethylubiquinone 3-O-methyltransferase</fullName>
        <ecNumber evidence="5">2.1.1.-</ecNumber>
    </alternativeName>
    <alternativeName>
        <fullName evidence="5">Polyprenyldihydroxybenzoate methyltransferase</fullName>
        <ecNumber evidence="5">2.1.1.114</ecNumber>
    </alternativeName>
</protein>
<feature type="binding site" evidence="5">
    <location>
        <position position="231"/>
    </location>
    <ligand>
        <name>S-adenosyl-L-methionine</name>
        <dbReference type="ChEBI" id="CHEBI:59789"/>
    </ligand>
</feature>
<name>A0A812EGJ7_ACAPH</name>
<evidence type="ECO:0000313" key="7">
    <source>
        <dbReference type="EMBL" id="CAE1324265.1"/>
    </source>
</evidence>
<feature type="binding site" evidence="5">
    <location>
        <position position="130"/>
    </location>
    <ligand>
        <name>S-adenosyl-L-methionine</name>
        <dbReference type="ChEBI" id="CHEBI:59789"/>
    </ligand>
</feature>
<comment type="function">
    <text evidence="5">O-methyltransferase required for two non-consecutive steps during ubiquinone biosynthesis. Catalyzes the 2 O-methylation of 3,4-dihydroxy-5-(all-trans-polyprenyl)benzoic acid into 4-hydroxy-3-methoxy-5-(all-trans-polyprenyl)benzoic acid. Also catalyzes the last step of ubiquinone biosynthesis by mediating methylation of 3-demethylubiquinone into ubiquinone. Also able to mediate the methylation of 3-demethylubiquinol into ubiquinol.</text>
</comment>
<feature type="binding site" evidence="5">
    <location>
        <position position="235"/>
    </location>
    <ligand>
        <name>Mg(2+)</name>
        <dbReference type="ChEBI" id="CHEBI:18420"/>
    </ligand>
</feature>
<comment type="caution">
    <text evidence="7">The sequence shown here is derived from an EMBL/GenBank/DDBJ whole genome shotgun (WGS) entry which is preliminary data.</text>
</comment>
<dbReference type="NCBIfam" id="TIGR01983">
    <property type="entry name" value="UbiG"/>
    <property type="match status" value="1"/>
</dbReference>
<evidence type="ECO:0000256" key="5">
    <source>
        <dbReference type="HAMAP-Rule" id="MF_03190"/>
    </source>
</evidence>
<dbReference type="EMBL" id="CAHIKZ030005407">
    <property type="protein sequence ID" value="CAE1324265.1"/>
    <property type="molecule type" value="Genomic_DNA"/>
</dbReference>
<keyword evidence="8" id="KW-1185">Reference proteome</keyword>
<dbReference type="GO" id="GO:0010420">
    <property type="term" value="F:polyprenyldihydroxybenzoate methyltransferase activity"/>
    <property type="evidence" value="ECO:0007669"/>
    <property type="project" value="UniProtKB-UniRule"/>
</dbReference>
<keyword evidence="5" id="KW-0496">Mitochondrion</keyword>
<dbReference type="PANTHER" id="PTHR43464">
    <property type="entry name" value="METHYLTRANSFERASE"/>
    <property type="match status" value="1"/>
</dbReference>
<evidence type="ECO:0000259" key="6">
    <source>
        <dbReference type="Pfam" id="PF08241"/>
    </source>
</evidence>
<evidence type="ECO:0000256" key="1">
    <source>
        <dbReference type="ARBA" id="ARBA00022603"/>
    </source>
</evidence>
<keyword evidence="3 5" id="KW-0831">Ubiquinone biosynthesis</keyword>
<feature type="binding site" evidence="5">
    <location>
        <position position="163"/>
    </location>
    <ligand>
        <name>S-adenosyl-L-methionine</name>
        <dbReference type="ChEBI" id="CHEBI:59789"/>
    </ligand>
</feature>
<dbReference type="GO" id="GO:0031314">
    <property type="term" value="C:extrinsic component of mitochondrial inner membrane"/>
    <property type="evidence" value="ECO:0007669"/>
    <property type="project" value="UniProtKB-UniRule"/>
</dbReference>
<dbReference type="EC" id="2.1.1.114" evidence="5"/>
<evidence type="ECO:0000256" key="3">
    <source>
        <dbReference type="ARBA" id="ARBA00022688"/>
    </source>
</evidence>
<dbReference type="EC" id="2.1.1.64" evidence="5"/>
<keyword evidence="2 5" id="KW-0808">Transferase</keyword>
<gene>
    <name evidence="7" type="ORF">SPHA_74084</name>
</gene>
<dbReference type="GO" id="GO:0046872">
    <property type="term" value="F:metal ion binding"/>
    <property type="evidence" value="ECO:0007669"/>
    <property type="project" value="UniProtKB-KW"/>
</dbReference>
<dbReference type="UniPathway" id="UPA00232"/>
<dbReference type="Pfam" id="PF08241">
    <property type="entry name" value="Methyltransf_11"/>
    <property type="match status" value="1"/>
</dbReference>
<comment type="catalytic activity">
    <reaction evidence="5">
        <text>a 3-demethylubiquinol + S-adenosyl-L-methionine = a ubiquinol + S-adenosyl-L-homocysteine + H(+)</text>
        <dbReference type="Rhea" id="RHEA:44380"/>
        <dbReference type="Rhea" id="RHEA-COMP:9566"/>
        <dbReference type="Rhea" id="RHEA-COMP:10914"/>
        <dbReference type="ChEBI" id="CHEBI:15378"/>
        <dbReference type="ChEBI" id="CHEBI:17976"/>
        <dbReference type="ChEBI" id="CHEBI:57856"/>
        <dbReference type="ChEBI" id="CHEBI:59789"/>
        <dbReference type="ChEBI" id="CHEBI:84422"/>
        <dbReference type="EC" id="2.1.1.64"/>
    </reaction>
</comment>
<dbReference type="InterPro" id="IPR010233">
    <property type="entry name" value="UbiG_MeTrfase"/>
</dbReference>
<comment type="cofactor">
    <cofactor evidence="5">
        <name>Mg(2+)</name>
        <dbReference type="ChEBI" id="CHEBI:18420"/>
    </cofactor>
</comment>
<feature type="binding site" evidence="5">
    <location>
        <position position="184"/>
    </location>
    <ligand>
        <name>S-adenosyl-L-methionine</name>
        <dbReference type="ChEBI" id="CHEBI:59789"/>
    </ligand>
</feature>
<keyword evidence="5" id="KW-0999">Mitochondrion inner membrane</keyword>
<keyword evidence="1 5" id="KW-0489">Methyltransferase</keyword>
<feature type="binding site" evidence="5">
    <location>
        <position position="236"/>
    </location>
    <ligand>
        <name>Mg(2+)</name>
        <dbReference type="ChEBI" id="CHEBI:18420"/>
    </ligand>
</feature>
<comment type="subcellular location">
    <subcellularLocation>
        <location evidence="5">Mitochondrion inner membrane</location>
        <topology evidence="5">Peripheral membrane protein</topology>
        <orientation evidence="5">Matrix side</orientation>
    </subcellularLocation>
</comment>
<dbReference type="InterPro" id="IPR013216">
    <property type="entry name" value="Methyltransf_11"/>
</dbReference>
<accession>A0A812EGJ7</accession>
<comment type="pathway">
    <text evidence="5">Cofactor biosynthesis; ubiquinone biosynthesis.</text>
</comment>
<dbReference type="HAMAP" id="MF_00472">
    <property type="entry name" value="UbiG"/>
    <property type="match status" value="1"/>
</dbReference>
<sequence length="347" mass="38790">MASSLGLTFHRCRIMHLFPPLRSQCGGQRHANLDPLRTITLAKKHVKLSSMSSYGSSFSPQLLTCSSLVSSILPCRFATIYRSNNKPRPERPKAQTTIDEEEIKKFSALANLWWDETGEFEALHSMNSLRVPLIRDALKDKMAVTEDYNPLMPLQGMKMIDIGSGGGILSEPLARLGATVIGVDASEDNIKTAQAHLRQDPSIVCRVKYIHSTVEDLVITEENKFDALVASEVVEHVADVDVFVECCCKLVKPGGSLFFTTINKTPMSYILGVLMAERVLRLVAPGTHDWKKFISPQDLMFLIENSGCSIRLLHGMKYQPLSKKWCWTSDTSINYALHAVKNKEQNH</sequence>
<feature type="binding site" evidence="5">
    <location>
        <position position="232"/>
    </location>
    <ligand>
        <name>Mg(2+)</name>
        <dbReference type="ChEBI" id="CHEBI:18420"/>
    </ligand>
</feature>
<keyword evidence="4 5" id="KW-0949">S-adenosyl-L-methionine</keyword>
<keyword evidence="5" id="KW-0479">Metal-binding</keyword>
<dbReference type="GO" id="GO:0061542">
    <property type="term" value="F:3-demethylubiquinol 3-O-methyltransferase activity"/>
    <property type="evidence" value="ECO:0007669"/>
    <property type="project" value="UniProtKB-UniRule"/>
</dbReference>
<dbReference type="Gene3D" id="3.40.50.150">
    <property type="entry name" value="Vaccinia Virus protein VP39"/>
    <property type="match status" value="1"/>
</dbReference>
<keyword evidence="5" id="KW-0472">Membrane</keyword>